<evidence type="ECO:0000313" key="4">
    <source>
        <dbReference type="Proteomes" id="UP000014071"/>
    </source>
</evidence>
<keyword evidence="4" id="KW-1185">Reference proteome</keyword>
<dbReference type="GO" id="GO:0004713">
    <property type="term" value="F:protein tyrosine kinase activity"/>
    <property type="evidence" value="ECO:0007669"/>
    <property type="project" value="InterPro"/>
</dbReference>
<feature type="compositionally biased region" description="Basic and acidic residues" evidence="1">
    <location>
        <begin position="1281"/>
        <end position="1296"/>
    </location>
</feature>
<dbReference type="InterPro" id="IPR000719">
    <property type="entry name" value="Prot_kinase_dom"/>
</dbReference>
<dbReference type="STRING" id="1305764.R9NWB6"/>
<feature type="compositionally biased region" description="Basic and acidic residues" evidence="1">
    <location>
        <begin position="1176"/>
        <end position="1188"/>
    </location>
</feature>
<dbReference type="GO" id="GO:0035556">
    <property type="term" value="P:intracellular signal transduction"/>
    <property type="evidence" value="ECO:0007669"/>
    <property type="project" value="TreeGrafter"/>
</dbReference>
<dbReference type="RefSeq" id="XP_012186440.1">
    <property type="nucleotide sequence ID" value="XM_012331050.1"/>
</dbReference>
<feature type="region of interest" description="Disordered" evidence="1">
    <location>
        <begin position="963"/>
        <end position="987"/>
    </location>
</feature>
<feature type="region of interest" description="Disordered" evidence="1">
    <location>
        <begin position="1281"/>
        <end position="1306"/>
    </location>
</feature>
<dbReference type="InterPro" id="IPR020635">
    <property type="entry name" value="Tyr_kinase_cat_dom"/>
</dbReference>
<evidence type="ECO:0000313" key="3">
    <source>
        <dbReference type="EMBL" id="GAC92853.1"/>
    </source>
</evidence>
<feature type="region of interest" description="Disordered" evidence="1">
    <location>
        <begin position="201"/>
        <end position="242"/>
    </location>
</feature>
<feature type="compositionally biased region" description="Low complexity" evidence="1">
    <location>
        <begin position="31"/>
        <end position="42"/>
    </location>
</feature>
<dbReference type="PROSITE" id="PS00109">
    <property type="entry name" value="PROTEIN_KINASE_TYR"/>
    <property type="match status" value="1"/>
</dbReference>
<dbReference type="Proteomes" id="UP000014071">
    <property type="component" value="Unassembled WGS sequence"/>
</dbReference>
<feature type="compositionally biased region" description="Basic and acidic residues" evidence="1">
    <location>
        <begin position="870"/>
        <end position="881"/>
    </location>
</feature>
<feature type="region of interest" description="Disordered" evidence="1">
    <location>
        <begin position="579"/>
        <end position="629"/>
    </location>
</feature>
<evidence type="ECO:0000256" key="1">
    <source>
        <dbReference type="SAM" id="MobiDB-lite"/>
    </source>
</evidence>
<feature type="region of interest" description="Disordered" evidence="1">
    <location>
        <begin position="426"/>
        <end position="457"/>
    </location>
</feature>
<feature type="compositionally biased region" description="Pro residues" evidence="1">
    <location>
        <begin position="918"/>
        <end position="930"/>
    </location>
</feature>
<feature type="compositionally biased region" description="Polar residues" evidence="1">
    <location>
        <begin position="846"/>
        <end position="856"/>
    </location>
</feature>
<dbReference type="SMART" id="SM00285">
    <property type="entry name" value="PBD"/>
    <property type="match status" value="1"/>
</dbReference>
<feature type="compositionally biased region" description="Low complexity" evidence="1">
    <location>
        <begin position="593"/>
        <end position="619"/>
    </location>
</feature>
<dbReference type="InterPro" id="IPR011009">
    <property type="entry name" value="Kinase-like_dom_sf"/>
</dbReference>
<dbReference type="GO" id="GO:0005524">
    <property type="term" value="F:ATP binding"/>
    <property type="evidence" value="ECO:0007669"/>
    <property type="project" value="InterPro"/>
</dbReference>
<feature type="region of interest" description="Disordered" evidence="1">
    <location>
        <begin position="666"/>
        <end position="934"/>
    </location>
</feature>
<proteinExistence type="predicted"/>
<feature type="domain" description="Protein kinase" evidence="2">
    <location>
        <begin position="1346"/>
        <end position="1606"/>
    </location>
</feature>
<reference evidence="4" key="1">
    <citation type="journal article" date="2013" name="Genome Announc.">
        <title>Draft genome sequence of the basidiomycetous yeast-like fungus Pseudozyma hubeiensis SY62, which produces an abundant amount of the biosurfactant mannosylerythritol lipids.</title>
        <authorList>
            <person name="Konishi M."/>
            <person name="Hatada Y."/>
            <person name="Horiuchi J."/>
        </authorList>
    </citation>
    <scope>NUCLEOTIDE SEQUENCE [LARGE SCALE GENOMIC DNA]</scope>
    <source>
        <strain evidence="4">SY62</strain>
    </source>
</reference>
<dbReference type="PANTHER" id="PTHR48015">
    <property type="entry name" value="SERINE/THREONINE-PROTEIN KINASE TAO"/>
    <property type="match status" value="1"/>
</dbReference>
<feature type="compositionally biased region" description="Low complexity" evidence="1">
    <location>
        <begin position="972"/>
        <end position="985"/>
    </location>
</feature>
<dbReference type="InterPro" id="IPR008266">
    <property type="entry name" value="Tyr_kinase_AS"/>
</dbReference>
<dbReference type="OrthoDB" id="2553267at2759"/>
<dbReference type="SMART" id="SM00219">
    <property type="entry name" value="TyrKc"/>
    <property type="match status" value="1"/>
</dbReference>
<dbReference type="GO" id="GO:0005737">
    <property type="term" value="C:cytoplasm"/>
    <property type="evidence" value="ECO:0007669"/>
    <property type="project" value="TreeGrafter"/>
</dbReference>
<feature type="region of interest" description="Disordered" evidence="1">
    <location>
        <begin position="517"/>
        <end position="540"/>
    </location>
</feature>
<feature type="region of interest" description="Disordered" evidence="1">
    <location>
        <begin position="1143"/>
        <end position="1196"/>
    </location>
</feature>
<dbReference type="GeneID" id="24105719"/>
<gene>
    <name evidence="3" type="ORF">PHSY_000410</name>
</gene>
<dbReference type="PANTHER" id="PTHR48015:SF35">
    <property type="entry name" value="SERINE_THREONINE-PROTEIN KINASE PAK"/>
    <property type="match status" value="1"/>
</dbReference>
<dbReference type="Gene3D" id="3.90.810.10">
    <property type="entry name" value="CRIB domain"/>
    <property type="match status" value="1"/>
</dbReference>
<keyword evidence="3" id="KW-0808">Transferase</keyword>
<dbReference type="EMBL" id="DF238769">
    <property type="protein sequence ID" value="GAC92853.1"/>
    <property type="molecule type" value="Genomic_DNA"/>
</dbReference>
<name>R9NWB6_PSEHS</name>
<feature type="region of interest" description="Disordered" evidence="1">
    <location>
        <begin position="1"/>
        <end position="92"/>
    </location>
</feature>
<dbReference type="InterPro" id="IPR036936">
    <property type="entry name" value="CRIB_dom_sf"/>
</dbReference>
<feature type="compositionally biased region" description="Low complexity" evidence="1">
    <location>
        <begin position="670"/>
        <end position="688"/>
    </location>
</feature>
<dbReference type="GO" id="GO:0043408">
    <property type="term" value="P:regulation of MAPK cascade"/>
    <property type="evidence" value="ECO:0007669"/>
    <property type="project" value="TreeGrafter"/>
</dbReference>
<feature type="compositionally biased region" description="Basic and acidic residues" evidence="1">
    <location>
        <begin position="1039"/>
        <end position="1048"/>
    </location>
</feature>
<dbReference type="SUPFAM" id="SSF56112">
    <property type="entry name" value="Protein kinase-like (PK-like)"/>
    <property type="match status" value="1"/>
</dbReference>
<feature type="compositionally biased region" description="Polar residues" evidence="1">
    <location>
        <begin position="1010"/>
        <end position="1024"/>
    </location>
</feature>
<feature type="region of interest" description="Disordered" evidence="1">
    <location>
        <begin position="1061"/>
        <end position="1111"/>
    </location>
</feature>
<feature type="region of interest" description="Disordered" evidence="1">
    <location>
        <begin position="1627"/>
        <end position="1667"/>
    </location>
</feature>
<feature type="compositionally biased region" description="Low complexity" evidence="1">
    <location>
        <begin position="67"/>
        <end position="81"/>
    </location>
</feature>
<feature type="compositionally biased region" description="Polar residues" evidence="1">
    <location>
        <begin position="708"/>
        <end position="718"/>
    </location>
</feature>
<dbReference type="HOGENOM" id="CLU_002960_0_0_1"/>
<feature type="compositionally biased region" description="Low complexity" evidence="1">
    <location>
        <begin position="782"/>
        <end position="793"/>
    </location>
</feature>
<organism evidence="3 4">
    <name type="scientific">Pseudozyma hubeiensis (strain SY62)</name>
    <name type="common">Yeast</name>
    <dbReference type="NCBI Taxonomy" id="1305764"/>
    <lineage>
        <taxon>Eukaryota</taxon>
        <taxon>Fungi</taxon>
        <taxon>Dikarya</taxon>
        <taxon>Basidiomycota</taxon>
        <taxon>Ustilaginomycotina</taxon>
        <taxon>Ustilaginomycetes</taxon>
        <taxon>Ustilaginales</taxon>
        <taxon>Ustilaginaceae</taxon>
        <taxon>Pseudozyma</taxon>
    </lineage>
</organism>
<feature type="compositionally biased region" description="Polar residues" evidence="1">
    <location>
        <begin position="210"/>
        <end position="242"/>
    </location>
</feature>
<feature type="compositionally biased region" description="Basic and acidic residues" evidence="1">
    <location>
        <begin position="1"/>
        <end position="12"/>
    </location>
</feature>
<feature type="region of interest" description="Disordered" evidence="1">
    <location>
        <begin position="1010"/>
        <end position="1048"/>
    </location>
</feature>
<feature type="compositionally biased region" description="Low complexity" evidence="1">
    <location>
        <begin position="834"/>
        <end position="845"/>
    </location>
</feature>
<dbReference type="Pfam" id="PF00786">
    <property type="entry name" value="PBD"/>
    <property type="match status" value="1"/>
</dbReference>
<dbReference type="Gene3D" id="1.10.510.10">
    <property type="entry name" value="Transferase(Phosphotransferase) domain 1"/>
    <property type="match status" value="1"/>
</dbReference>
<dbReference type="eggNOG" id="KOG0578">
    <property type="taxonomic scope" value="Eukaryota"/>
</dbReference>
<accession>R9NWB6</accession>
<protein>
    <submittedName>
        <fullName evidence="3">Likely protein kinase</fullName>
    </submittedName>
</protein>
<feature type="compositionally biased region" description="Polar residues" evidence="1">
    <location>
        <begin position="898"/>
        <end position="915"/>
    </location>
</feature>
<dbReference type="Pfam" id="PF00069">
    <property type="entry name" value="Pkinase"/>
    <property type="match status" value="1"/>
</dbReference>
<dbReference type="PROSITE" id="PS50011">
    <property type="entry name" value="PROTEIN_KINASE_DOM"/>
    <property type="match status" value="1"/>
</dbReference>
<keyword evidence="3" id="KW-0418">Kinase</keyword>
<evidence type="ECO:0000259" key="2">
    <source>
        <dbReference type="PROSITE" id="PS50011"/>
    </source>
</evidence>
<dbReference type="InterPro" id="IPR050285">
    <property type="entry name" value="STE20_Ser/Thr_kinase"/>
</dbReference>
<sequence length="1667" mass="178617">MLRNLSRDHDDTASTSFVGRIARYRRPSTASPHPSSHPSSSPYQQESFSPHLSKHNHLSPEETRYYADASWSKASASPSPSINYDRDLPQLPPEALVDLDSNQLASRDWPRTDDEVRSRHLSQYEAFETPVCSGQAKSEGTSKQSAALRFATASTSAAVSAAGSGLRKLGKKASAARLRRPNTTAQLAAAELDASYAAIRSASSPPSSAGDTDSLNRTAQSSFSTSDDSAHTRTLSSSQETSHTIHTFVDSADPAIGLPYDVAHNVHVDVGPHGYTGLPSSWAQVLLSEGVTDQSMYEDPHAAARLVHEKTEYFVQRAVEQGTHPDHARRILSQRLAADPDLSAVLASAAAAPSVVGRPRRDSIQSSASSSYSSVLEKGWDLASPTKPHTPSDLTLLPAKSPLLPDFAAEDFDEWSTSLLSSIPSNAHDAKARPSQNADQTTDKSSRRRSRSLSQLAGANNLNGLGIGIGSSAHATPKRDIQRAKDLLGATDATPKASQRMHASLGLNAGLDGLSAHQASQTSNATDDEMQESLRESLDWPKKASTHLDDEEAEVQHVQIAQAAIVAKGVLRPVRASQLGARKVSPSAANFESSSPHMSPSSSSSNLQSRQPRSPSSLSDTAMSRGGSVDSYATARSNLALGTRGSLSDAPHRILTKNLSNFAESDVTNSPIETSSSGHSSTRMRSPSLTVATSSMGHGSYAGVPNRASPSPSLSVRDTASPDLPPKHGDWRSRSPAVSVTADSEAEGATASSEALHDAQHAKRKPASLDGVHTMGHQTQHSWASSAPSVTSSDGNHGVGRGLGLRERRHAPPRIYPPSTSTRWAHHLPHQDDGSSPMGSAGSSSRRMQPSPTMQAPMQRKASADSLGSRPDRSPMSDHSHGSTSSVQFGFRRRESDGLSQSSHGRSSARNSTRDSMGPPPPPPPKPTPAPVVRKILPGADGFYTMPATHAAASRGDVGNAAALPGSDLLQPPSRSPAASPVSRSESCDYHATIEEWMRADYLDRSPATATFSDASRSPVSSNRDLPLPPLPSEEVEEGGDHHKAHQDERELQYLQRPVTATSAGSSIEELLSPRATESTWRTADTDALKRSSGHTSPAAERSPRLPSVHAPRLDMSDIFANASAFEAALSPPASPAESVEVLDNCDQPSPADGARRAMPGRAMDKKAKNASRVNRGRENGRDADDTRSIISIGPRAQDDARRFPVSMHYASGFDTASMLGDDSEAIRSFRELMLARQSMDLEEMLPMQMGLESAPPVPALPSMQELQAKMAAVDQMRGQEAQRTRAAEQGKKQGKEPLSANTAVSAAASPSLSQYELDCSADALSPKLSHLRDAIKLEPLRKDVLCDLQMIGDGESGPVFAANDVVKKRRVAIKVVRFGTDPDEEPSGRLLGLVKEVGVWRRCRHVNVLDLYSTVLTDEAIWMVHELAERSLADVIAWKDGGVDLSEQRMSRIMGDLVEALQFLHGKGVMHRDVRSDNVMVSSTGVSKLSDFTHAGLLSAGVTTRHSVVGTPYWMAPEVIKANKYDVRCDVWSLGVVLWEMIEGNPPRVEFPPLRAITLTATLGLPALRDPGSVSHELKSFLHWATEMDADKRPSAEMLGMSDFLADPCSRASIVAMLEEARIAETEANRQESEGMGGEDEVVGAGRMSDVVRRRESWSSDSTTKG</sequence>
<dbReference type="GO" id="GO:0004674">
    <property type="term" value="F:protein serine/threonine kinase activity"/>
    <property type="evidence" value="ECO:0007669"/>
    <property type="project" value="TreeGrafter"/>
</dbReference>
<dbReference type="InterPro" id="IPR000095">
    <property type="entry name" value="CRIB_dom"/>
</dbReference>